<organism evidence="1 2">
    <name type="scientific">Paenibacillus silvestris</name>
    <dbReference type="NCBI Taxonomy" id="2606219"/>
    <lineage>
        <taxon>Bacteria</taxon>
        <taxon>Bacillati</taxon>
        <taxon>Bacillota</taxon>
        <taxon>Bacilli</taxon>
        <taxon>Bacillales</taxon>
        <taxon>Paenibacillaceae</taxon>
        <taxon>Paenibacillus</taxon>
    </lineage>
</organism>
<dbReference type="Proteomes" id="UP000481087">
    <property type="component" value="Unassembled WGS sequence"/>
</dbReference>
<name>A0A6L8UTZ7_9BACL</name>
<comment type="caution">
    <text evidence="1">The sequence shown here is derived from an EMBL/GenBank/DDBJ whole genome shotgun (WGS) entry which is preliminary data.</text>
</comment>
<accession>A0A6L8UTZ7</accession>
<gene>
    <name evidence="1" type="ORF">GQF01_00295</name>
</gene>
<dbReference type="InterPro" id="IPR043519">
    <property type="entry name" value="NT_sf"/>
</dbReference>
<dbReference type="PANTHER" id="PTHR34822:SF1">
    <property type="entry name" value="GRPB FAMILY PROTEIN"/>
    <property type="match status" value="1"/>
</dbReference>
<reference evidence="1 2" key="1">
    <citation type="submission" date="2019-12" db="EMBL/GenBank/DDBJ databases">
        <title>Paenibacillus sp. nov. sp. isolated from soil.</title>
        <authorList>
            <person name="Kim J."/>
            <person name="Jeong S.E."/>
            <person name="Jung H.S."/>
            <person name="Jeon C.O."/>
        </authorList>
    </citation>
    <scope>NUCLEOTIDE SEQUENCE [LARGE SCALE GENOMIC DNA]</scope>
    <source>
        <strain evidence="1 2">5J-6</strain>
    </source>
</reference>
<dbReference type="AlphaFoldDB" id="A0A6L8UTZ7"/>
<dbReference type="InterPro" id="IPR007344">
    <property type="entry name" value="GrpB/CoaE"/>
</dbReference>
<dbReference type="Gene3D" id="3.30.460.10">
    <property type="entry name" value="Beta Polymerase, domain 2"/>
    <property type="match status" value="1"/>
</dbReference>
<evidence type="ECO:0000313" key="2">
    <source>
        <dbReference type="Proteomes" id="UP000481087"/>
    </source>
</evidence>
<dbReference type="EMBL" id="WTUZ01000001">
    <property type="protein sequence ID" value="MZQ80596.1"/>
    <property type="molecule type" value="Genomic_DNA"/>
</dbReference>
<proteinExistence type="predicted"/>
<dbReference type="RefSeq" id="WP_161404645.1">
    <property type="nucleotide sequence ID" value="NZ_WTUZ01000001.1"/>
</dbReference>
<keyword evidence="2" id="KW-1185">Reference proteome</keyword>
<evidence type="ECO:0000313" key="1">
    <source>
        <dbReference type="EMBL" id="MZQ80596.1"/>
    </source>
</evidence>
<dbReference type="PANTHER" id="PTHR34822">
    <property type="entry name" value="GRPB DOMAIN PROTEIN (AFU_ORTHOLOGUE AFUA_1G01530)"/>
    <property type="match status" value="1"/>
</dbReference>
<protein>
    <submittedName>
        <fullName evidence="1">GrpB family protein</fullName>
    </submittedName>
</protein>
<dbReference type="Pfam" id="PF04229">
    <property type="entry name" value="GrpB"/>
    <property type="match status" value="1"/>
</dbReference>
<dbReference type="SUPFAM" id="SSF81301">
    <property type="entry name" value="Nucleotidyltransferase"/>
    <property type="match status" value="1"/>
</dbReference>
<sequence>MLGLPKGEVYLIPWTNEWVTEFRNESEKIKSELDELVLAVHHIGSTAVKNLSAKPIIDIAIELNEYQLGKQCVQGLKRLGYEYKGTDILPDRYYFSKGEPRTHQIHMFQTGNHYLIKQLAFRDYLIKDNEALNEYQTLKETLSRKHQTDKITYSHEKTEFINIIMEKLGFN</sequence>